<organism evidence="2 3">
    <name type="scientific">Vigna mungo</name>
    <name type="common">Black gram</name>
    <name type="synonym">Phaseolus mungo</name>
    <dbReference type="NCBI Taxonomy" id="3915"/>
    <lineage>
        <taxon>Eukaryota</taxon>
        <taxon>Viridiplantae</taxon>
        <taxon>Streptophyta</taxon>
        <taxon>Embryophyta</taxon>
        <taxon>Tracheophyta</taxon>
        <taxon>Spermatophyta</taxon>
        <taxon>Magnoliopsida</taxon>
        <taxon>eudicotyledons</taxon>
        <taxon>Gunneridae</taxon>
        <taxon>Pentapetalae</taxon>
        <taxon>rosids</taxon>
        <taxon>fabids</taxon>
        <taxon>Fabales</taxon>
        <taxon>Fabaceae</taxon>
        <taxon>Papilionoideae</taxon>
        <taxon>50 kb inversion clade</taxon>
        <taxon>NPAAA clade</taxon>
        <taxon>indigoferoid/millettioid clade</taxon>
        <taxon>Phaseoleae</taxon>
        <taxon>Vigna</taxon>
    </lineage>
</organism>
<dbReference type="EMBL" id="CP144699">
    <property type="protein sequence ID" value="WVZ18027.1"/>
    <property type="molecule type" value="Genomic_DNA"/>
</dbReference>
<dbReference type="AlphaFoldDB" id="A0AAQ3NZX6"/>
<evidence type="ECO:0000313" key="3">
    <source>
        <dbReference type="Proteomes" id="UP001374535"/>
    </source>
</evidence>
<gene>
    <name evidence="2" type="ORF">V8G54_005349</name>
</gene>
<evidence type="ECO:0000313" key="2">
    <source>
        <dbReference type="EMBL" id="WVZ18027.1"/>
    </source>
</evidence>
<keyword evidence="3" id="KW-1185">Reference proteome</keyword>
<reference evidence="2 3" key="1">
    <citation type="journal article" date="2023" name="Life. Sci Alliance">
        <title>Evolutionary insights into 3D genome organization and epigenetic landscape of Vigna mungo.</title>
        <authorList>
            <person name="Junaid A."/>
            <person name="Singh B."/>
            <person name="Bhatia S."/>
        </authorList>
    </citation>
    <scope>NUCLEOTIDE SEQUENCE [LARGE SCALE GENOMIC DNA]</scope>
    <source>
        <strain evidence="2">Urdbean</strain>
    </source>
</reference>
<dbReference type="Proteomes" id="UP001374535">
    <property type="component" value="Chromosome 2"/>
</dbReference>
<keyword evidence="1" id="KW-1133">Transmembrane helix</keyword>
<proteinExistence type="predicted"/>
<keyword evidence="1" id="KW-0472">Membrane</keyword>
<sequence length="232" mass="25820">MKKNRNTKCCNGYGTSVEPSTDLNIYGRISRSVEGSTDVSYPLKPFNVLDVLTCQCCAHSTLLNTIRHHRHYLAPSLGHHLTIAQPFDALYLNLNCDFVALDAIPMAFALYKEDEDGGRMKRLLARCMEAQCLCISGLCNLQVGAHGYYFVTIAIFLFMFRKFLVCRLGISIRFLLDGGEAQLMQRSLGFHIVARVWLELDCVDGGDGGMVETSDYSFIVAVQGFLSLGNII</sequence>
<name>A0AAQ3NZX6_VIGMU</name>
<keyword evidence="1" id="KW-0812">Transmembrane</keyword>
<feature type="transmembrane region" description="Helical" evidence="1">
    <location>
        <begin position="149"/>
        <end position="176"/>
    </location>
</feature>
<evidence type="ECO:0000256" key="1">
    <source>
        <dbReference type="SAM" id="Phobius"/>
    </source>
</evidence>
<accession>A0AAQ3NZX6</accession>
<protein>
    <submittedName>
        <fullName evidence="2">Uncharacterized protein</fullName>
    </submittedName>
</protein>